<dbReference type="Gene3D" id="3.40.50.10470">
    <property type="entry name" value="Translation initiation factor eif-2b, domain 2"/>
    <property type="match status" value="1"/>
</dbReference>
<feature type="compositionally biased region" description="Basic residues" evidence="10">
    <location>
        <begin position="74"/>
        <end position="84"/>
    </location>
</feature>
<protein>
    <recommendedName>
        <fullName evidence="6">Translation initiation factor eIF2B subunit delta</fullName>
    </recommendedName>
    <alternativeName>
        <fullName evidence="7">eIF2B GDP-GTP exchange factor subunit delta</fullName>
    </alternativeName>
</protein>
<dbReference type="InterPro" id="IPR000649">
    <property type="entry name" value="IF-2B-related"/>
</dbReference>
<feature type="compositionally biased region" description="Basic and acidic residues" evidence="10">
    <location>
        <begin position="101"/>
        <end position="145"/>
    </location>
</feature>
<dbReference type="EMBL" id="JAWQEG010008609">
    <property type="protein sequence ID" value="KAK3849977.1"/>
    <property type="molecule type" value="Genomic_DNA"/>
</dbReference>
<comment type="subcellular location">
    <subcellularLocation>
        <location evidence="1">Cytoplasm</location>
        <location evidence="1">Cytosol</location>
    </subcellularLocation>
</comment>
<accession>A0AAE1BGZ5</accession>
<name>A0AAE1BGZ5_PETCI</name>
<comment type="similarity">
    <text evidence="2 9">Belongs to the eIF-2B alpha/beta/delta subunits family.</text>
</comment>
<evidence type="ECO:0000313" key="11">
    <source>
        <dbReference type="EMBL" id="KAK3849977.1"/>
    </source>
</evidence>
<dbReference type="Pfam" id="PF01008">
    <property type="entry name" value="IF-2B"/>
    <property type="match status" value="1"/>
</dbReference>
<organism evidence="11 12">
    <name type="scientific">Petrolisthes cinctipes</name>
    <name type="common">Flat porcelain crab</name>
    <dbReference type="NCBI Taxonomy" id="88211"/>
    <lineage>
        <taxon>Eukaryota</taxon>
        <taxon>Metazoa</taxon>
        <taxon>Ecdysozoa</taxon>
        <taxon>Arthropoda</taxon>
        <taxon>Crustacea</taxon>
        <taxon>Multicrustacea</taxon>
        <taxon>Malacostraca</taxon>
        <taxon>Eumalacostraca</taxon>
        <taxon>Eucarida</taxon>
        <taxon>Decapoda</taxon>
        <taxon>Pleocyemata</taxon>
        <taxon>Anomura</taxon>
        <taxon>Galatheoidea</taxon>
        <taxon>Porcellanidae</taxon>
        <taxon>Petrolisthes</taxon>
    </lineage>
</organism>
<evidence type="ECO:0000256" key="6">
    <source>
        <dbReference type="ARBA" id="ARBA00044147"/>
    </source>
</evidence>
<evidence type="ECO:0000256" key="1">
    <source>
        <dbReference type="ARBA" id="ARBA00004514"/>
    </source>
</evidence>
<dbReference type="Gene3D" id="1.20.120.420">
    <property type="entry name" value="translation initiation factor eif-2b, domain 1"/>
    <property type="match status" value="1"/>
</dbReference>
<evidence type="ECO:0000256" key="5">
    <source>
        <dbReference type="ARBA" id="ARBA00022917"/>
    </source>
</evidence>
<evidence type="ECO:0000256" key="8">
    <source>
        <dbReference type="ARBA" id="ARBA00046432"/>
    </source>
</evidence>
<dbReference type="GO" id="GO:0003743">
    <property type="term" value="F:translation initiation factor activity"/>
    <property type="evidence" value="ECO:0007669"/>
    <property type="project" value="UniProtKB-KW"/>
</dbReference>
<evidence type="ECO:0000256" key="2">
    <source>
        <dbReference type="ARBA" id="ARBA00007251"/>
    </source>
</evidence>
<proteinExistence type="inferred from homology"/>
<feature type="compositionally biased region" description="Basic and acidic residues" evidence="10">
    <location>
        <begin position="85"/>
        <end position="94"/>
    </location>
</feature>
<evidence type="ECO:0000313" key="12">
    <source>
        <dbReference type="Proteomes" id="UP001286313"/>
    </source>
</evidence>
<comment type="subunit">
    <text evidence="8">Component of the translation initiation factor 2B (eIF2B) complex which is a heterodecamer of two sets of five different subunits: alpha, beta, gamma, delta and epsilon. Subunits alpha, beta and delta comprise a regulatory subcomplex and subunits epsilon and gamma comprise a catalytic subcomplex. Within the complex, the hexameric regulatory complex resides at the center, with the two heterodimeric catalytic subcomplexes bound on opposite sides.</text>
</comment>
<evidence type="ECO:0000256" key="9">
    <source>
        <dbReference type="RuleBase" id="RU003814"/>
    </source>
</evidence>
<keyword evidence="5" id="KW-0648">Protein biosynthesis</keyword>
<keyword evidence="12" id="KW-1185">Reference proteome</keyword>
<evidence type="ECO:0000256" key="10">
    <source>
        <dbReference type="SAM" id="MobiDB-lite"/>
    </source>
</evidence>
<keyword evidence="4" id="KW-0396">Initiation factor</keyword>
<dbReference type="SUPFAM" id="SSF100950">
    <property type="entry name" value="NagB/RpiA/CoA transferase-like"/>
    <property type="match status" value="1"/>
</dbReference>
<dbReference type="Proteomes" id="UP001286313">
    <property type="component" value="Unassembled WGS sequence"/>
</dbReference>
<reference evidence="11" key="1">
    <citation type="submission" date="2023-10" db="EMBL/GenBank/DDBJ databases">
        <title>Genome assemblies of two species of porcelain crab, Petrolisthes cinctipes and Petrolisthes manimaculis (Anomura: Porcellanidae).</title>
        <authorList>
            <person name="Angst P."/>
        </authorList>
    </citation>
    <scope>NUCLEOTIDE SEQUENCE</scope>
    <source>
        <strain evidence="11">PB745_01</strain>
        <tissue evidence="11">Gill</tissue>
    </source>
</reference>
<gene>
    <name evidence="11" type="ORF">Pcinc_043293</name>
</gene>
<sequence length="619" mass="67343">MAEEKKKLDKLCHLIDNIIIEHKNVQVPNKDVAKCPQKQTVQKNLPKSTPQTPPPVNSVNSAGKSREEIELERKARKQAKKVKKKGGDGNEDSKQQQTGKGKTEDKEGQEETSKPKKTVKVDKTEKDVKKETNKPNKTVKVDKVKPAPTPATSVPGKKEENKKKTPKEPAQEKQQQTQGSEVGGDAADGATGGKSKAELKRERREKQEAQRLAKMAAKTKAVEEKQPKKKVETHADKKSSTVEKKKKSLGDAGKSGKEKSGDKKPTKRRIPLLGHLTQPALQAPPAPVNSEIIHPAVRTLGIKMKDRVIDGSTARVISTLVALKKLINDYQTPESCDLSRDLAEKLAPNVEYLNACRPQAVAMDNAIRFLKHKVNSIAPNMPEGQAKDELRTAIEEYIKENITLASSTIASHAASLMQPNDVILTFGYSGLVCEMVEAACKDGNIVNVVVADSPQPPSGLAMVQRLAGLQVPTYYRLITDITNVMDKVTKVVVEAEAVMMNGAIQGLCGTTSLALAAATHHKPFIVLCHTYKFCNNDLTDSIVVNELGDADKVVWGPKGSNAGLLAGWQETRNLNVVSLVYDVTPASLVTVLVTEQSVLPTSAVPVIIRRNYADVLGQD</sequence>
<dbReference type="InterPro" id="IPR027363">
    <property type="entry name" value="M1Pi_N"/>
</dbReference>
<evidence type="ECO:0000256" key="7">
    <source>
        <dbReference type="ARBA" id="ARBA00044356"/>
    </source>
</evidence>
<feature type="compositionally biased region" description="Basic and acidic residues" evidence="10">
    <location>
        <begin position="64"/>
        <end position="73"/>
    </location>
</feature>
<dbReference type="InterPro" id="IPR042529">
    <property type="entry name" value="IF_2B-like_C"/>
</dbReference>
<comment type="caution">
    <text evidence="11">The sequence shown here is derived from an EMBL/GenBank/DDBJ whole genome shotgun (WGS) entry which is preliminary data.</text>
</comment>
<feature type="compositionally biased region" description="Basic and acidic residues" evidence="10">
    <location>
        <begin position="156"/>
        <end position="171"/>
    </location>
</feature>
<dbReference type="AlphaFoldDB" id="A0AAE1BGZ5"/>
<dbReference type="GO" id="GO:0005829">
    <property type="term" value="C:cytosol"/>
    <property type="evidence" value="ECO:0007669"/>
    <property type="project" value="UniProtKB-SubCell"/>
</dbReference>
<dbReference type="PANTHER" id="PTHR10233:SF14">
    <property type="entry name" value="TRANSLATION INITIATION FACTOR EIF-2B SUBUNIT DELTA"/>
    <property type="match status" value="1"/>
</dbReference>
<feature type="compositionally biased region" description="Polar residues" evidence="10">
    <location>
        <begin position="37"/>
        <end position="50"/>
    </location>
</feature>
<evidence type="ECO:0000256" key="3">
    <source>
        <dbReference type="ARBA" id="ARBA00022490"/>
    </source>
</evidence>
<feature type="compositionally biased region" description="Basic and acidic residues" evidence="10">
    <location>
        <begin position="195"/>
        <end position="211"/>
    </location>
</feature>
<feature type="region of interest" description="Disordered" evidence="10">
    <location>
        <begin position="28"/>
        <end position="270"/>
    </location>
</feature>
<keyword evidence="3" id="KW-0963">Cytoplasm</keyword>
<feature type="compositionally biased region" description="Basic and acidic residues" evidence="10">
    <location>
        <begin position="220"/>
        <end position="243"/>
    </location>
</feature>
<feature type="compositionally biased region" description="Basic and acidic residues" evidence="10">
    <location>
        <begin position="254"/>
        <end position="264"/>
    </location>
</feature>
<dbReference type="PANTHER" id="PTHR10233">
    <property type="entry name" value="TRANSLATION INITIATION FACTOR EIF-2B"/>
    <property type="match status" value="1"/>
</dbReference>
<dbReference type="InterPro" id="IPR037171">
    <property type="entry name" value="NagB/RpiA_transferase-like"/>
</dbReference>
<evidence type="ECO:0000256" key="4">
    <source>
        <dbReference type="ARBA" id="ARBA00022540"/>
    </source>
</evidence>